<dbReference type="EMBL" id="JACHXH010000013">
    <property type="protein sequence ID" value="MBB3136124.1"/>
    <property type="molecule type" value="Genomic_DNA"/>
</dbReference>
<accession>A0A3R9CET9</accession>
<organism evidence="4 5">
    <name type="scientific">Rhizobium pisi</name>
    <dbReference type="NCBI Taxonomy" id="574561"/>
    <lineage>
        <taxon>Bacteria</taxon>
        <taxon>Pseudomonadati</taxon>
        <taxon>Pseudomonadota</taxon>
        <taxon>Alphaproteobacteria</taxon>
        <taxon>Hyphomicrobiales</taxon>
        <taxon>Rhizobiaceae</taxon>
        <taxon>Rhizobium/Agrobacterium group</taxon>
        <taxon>Rhizobium</taxon>
    </lineage>
</organism>
<evidence type="ECO:0000313" key="6">
    <source>
        <dbReference type="Proteomes" id="UP000518315"/>
    </source>
</evidence>
<dbReference type="OrthoDB" id="9793567at2"/>
<dbReference type="HAMAP" id="MF_00771">
    <property type="entry name" value="UPF0310"/>
    <property type="match status" value="1"/>
</dbReference>
<dbReference type="AlphaFoldDB" id="A0A3R9CET9"/>
<evidence type="ECO:0000313" key="5">
    <source>
        <dbReference type="Proteomes" id="UP000277279"/>
    </source>
</evidence>
<evidence type="ECO:0000259" key="2">
    <source>
        <dbReference type="Pfam" id="PF01878"/>
    </source>
</evidence>
<protein>
    <recommendedName>
        <fullName evidence="1">UPF0310 protein EFD55_19440</fullName>
    </recommendedName>
</protein>
<dbReference type="CDD" id="cd21132">
    <property type="entry name" value="EVE-like"/>
    <property type="match status" value="1"/>
</dbReference>
<dbReference type="Gene3D" id="3.10.590.10">
    <property type="entry name" value="ph1033 like domains"/>
    <property type="match status" value="1"/>
</dbReference>
<reference evidence="4 5" key="1">
    <citation type="submission" date="2018-11" db="EMBL/GenBank/DDBJ databases">
        <authorList>
            <person name="Huo Y."/>
        </authorList>
    </citation>
    <scope>NUCLEOTIDE SEQUENCE [LARGE SCALE GENOMIC DNA]</scope>
    <source>
        <strain evidence="4 5">DSM 30132</strain>
    </source>
</reference>
<keyword evidence="6" id="KW-1185">Reference proteome</keyword>
<name>A0A3R9CET9_9HYPH</name>
<gene>
    <name evidence="4" type="ORF">EFD55_19440</name>
    <name evidence="3" type="ORF">FHS26_003872</name>
</gene>
<dbReference type="SUPFAM" id="SSF88697">
    <property type="entry name" value="PUA domain-like"/>
    <property type="match status" value="1"/>
</dbReference>
<dbReference type="InterPro" id="IPR015947">
    <property type="entry name" value="PUA-like_sf"/>
</dbReference>
<proteinExistence type="inferred from homology"/>
<dbReference type="Proteomes" id="UP000277279">
    <property type="component" value="Unassembled WGS sequence"/>
</dbReference>
<feature type="domain" description="EVE" evidence="2">
    <location>
        <begin position="5"/>
        <end position="135"/>
    </location>
</feature>
<dbReference type="Proteomes" id="UP000518315">
    <property type="component" value="Unassembled WGS sequence"/>
</dbReference>
<dbReference type="InterPro" id="IPR022996">
    <property type="entry name" value="UPF0310"/>
</dbReference>
<evidence type="ECO:0000313" key="4">
    <source>
        <dbReference type="EMBL" id="RSB75442.1"/>
    </source>
</evidence>
<comment type="caution">
    <text evidence="4">The sequence shown here is derived from an EMBL/GenBank/DDBJ whole genome shotgun (WGS) entry which is preliminary data.</text>
</comment>
<sequence length="164" mass="18665">MAHAWIAVASAEHVRIGRRAGFMQVCHGKAAPLRRIRPGDRVIYYSPTVTFGGKDRLQAFTAIGMARDVSPYQVEMETGFRPWRRDVDWQPAEETPIRPLLGRLSFTQAGTNWGYQLRFGLFGIDDRDADVIAEMMMQTRRDGIPNIAPLQRATAEMSLYQTMY</sequence>
<dbReference type="InterPro" id="IPR002740">
    <property type="entry name" value="EVE_domain"/>
</dbReference>
<evidence type="ECO:0000313" key="3">
    <source>
        <dbReference type="EMBL" id="MBB3136124.1"/>
    </source>
</evidence>
<dbReference type="NCBIfam" id="NF002616">
    <property type="entry name" value="PRK02268.1-2"/>
    <property type="match status" value="1"/>
</dbReference>
<dbReference type="RefSeq" id="WP_125846652.1">
    <property type="nucleotide sequence ID" value="NZ_JACHXH010000013.1"/>
</dbReference>
<comment type="similarity">
    <text evidence="1">Belongs to the UPF0310 family.</text>
</comment>
<dbReference type="Pfam" id="PF01878">
    <property type="entry name" value="EVE"/>
    <property type="match status" value="1"/>
</dbReference>
<reference evidence="3 6" key="2">
    <citation type="submission" date="2020-08" db="EMBL/GenBank/DDBJ databases">
        <title>Genomic Encyclopedia of Type Strains, Phase III (KMG-III): the genomes of soil and plant-associated and newly described type strains.</title>
        <authorList>
            <person name="Whitman W."/>
        </authorList>
    </citation>
    <scope>NUCLEOTIDE SEQUENCE [LARGE SCALE GENOMIC DNA]</scope>
    <source>
        <strain evidence="3 6">CECT 4113</strain>
    </source>
</reference>
<dbReference type="EMBL" id="RJJT01000013">
    <property type="protein sequence ID" value="RSB75442.1"/>
    <property type="molecule type" value="Genomic_DNA"/>
</dbReference>
<evidence type="ECO:0000256" key="1">
    <source>
        <dbReference type="HAMAP-Rule" id="MF_00771"/>
    </source>
</evidence>